<dbReference type="InterPro" id="IPR005467">
    <property type="entry name" value="His_kinase_dom"/>
</dbReference>
<dbReference type="Pfam" id="PF00512">
    <property type="entry name" value="HisKA"/>
    <property type="match status" value="1"/>
</dbReference>
<evidence type="ECO:0000313" key="13">
    <source>
        <dbReference type="Proteomes" id="UP000743899"/>
    </source>
</evidence>
<evidence type="ECO:0000256" key="9">
    <source>
        <dbReference type="SAM" id="Coils"/>
    </source>
</evidence>
<dbReference type="InterPro" id="IPR004358">
    <property type="entry name" value="Sig_transdc_His_kin-like_C"/>
</dbReference>
<dbReference type="SMART" id="SM00091">
    <property type="entry name" value="PAS"/>
    <property type="match status" value="2"/>
</dbReference>
<evidence type="ECO:0000256" key="7">
    <source>
        <dbReference type="ARBA" id="ARBA00022840"/>
    </source>
</evidence>
<dbReference type="InterPro" id="IPR035965">
    <property type="entry name" value="PAS-like_dom_sf"/>
</dbReference>
<evidence type="ECO:0000259" key="10">
    <source>
        <dbReference type="PROSITE" id="PS50109"/>
    </source>
</evidence>
<evidence type="ECO:0000256" key="3">
    <source>
        <dbReference type="ARBA" id="ARBA00022553"/>
    </source>
</evidence>
<evidence type="ECO:0000256" key="2">
    <source>
        <dbReference type="ARBA" id="ARBA00012438"/>
    </source>
</evidence>
<evidence type="ECO:0000256" key="1">
    <source>
        <dbReference type="ARBA" id="ARBA00000085"/>
    </source>
</evidence>
<accession>A0ABX0A185</accession>
<dbReference type="SMART" id="SM00387">
    <property type="entry name" value="HATPase_c"/>
    <property type="match status" value="1"/>
</dbReference>
<keyword evidence="3" id="KW-0597">Phosphoprotein</keyword>
<dbReference type="PROSITE" id="PS50112">
    <property type="entry name" value="PAS"/>
    <property type="match status" value="2"/>
</dbReference>
<dbReference type="NCBIfam" id="TIGR00229">
    <property type="entry name" value="sensory_box"/>
    <property type="match status" value="2"/>
</dbReference>
<dbReference type="PANTHER" id="PTHR43065:SF34">
    <property type="entry name" value="SPORULATION KINASE A"/>
    <property type="match status" value="1"/>
</dbReference>
<protein>
    <recommendedName>
        <fullName evidence="2">histidine kinase</fullName>
        <ecNumber evidence="2">2.7.13.3</ecNumber>
    </recommendedName>
</protein>
<name>A0ABX0A185_9BACI</name>
<dbReference type="Gene3D" id="3.30.565.10">
    <property type="entry name" value="Histidine kinase-like ATPase, C-terminal domain"/>
    <property type="match status" value="1"/>
</dbReference>
<evidence type="ECO:0000256" key="6">
    <source>
        <dbReference type="ARBA" id="ARBA00022777"/>
    </source>
</evidence>
<dbReference type="PRINTS" id="PR00344">
    <property type="entry name" value="BCTRLSENSOR"/>
</dbReference>
<dbReference type="InterPro" id="IPR036890">
    <property type="entry name" value="HATPase_C_sf"/>
</dbReference>
<dbReference type="InterPro" id="IPR013767">
    <property type="entry name" value="PAS_fold"/>
</dbReference>
<dbReference type="RefSeq" id="WP_161919944.1">
    <property type="nucleotide sequence ID" value="NZ_JAACYS010000014.1"/>
</dbReference>
<dbReference type="Pfam" id="PF02518">
    <property type="entry name" value="HATPase_c"/>
    <property type="match status" value="1"/>
</dbReference>
<keyword evidence="13" id="KW-1185">Reference proteome</keyword>
<dbReference type="SUPFAM" id="SSF47384">
    <property type="entry name" value="Homodimeric domain of signal transducing histidine kinase"/>
    <property type="match status" value="1"/>
</dbReference>
<evidence type="ECO:0000256" key="4">
    <source>
        <dbReference type="ARBA" id="ARBA00022679"/>
    </source>
</evidence>
<keyword evidence="5" id="KW-0547">Nucleotide-binding</keyword>
<dbReference type="CDD" id="cd00082">
    <property type="entry name" value="HisKA"/>
    <property type="match status" value="1"/>
</dbReference>
<evidence type="ECO:0000313" key="12">
    <source>
        <dbReference type="EMBL" id="NCU17111.1"/>
    </source>
</evidence>
<dbReference type="PANTHER" id="PTHR43065">
    <property type="entry name" value="SENSOR HISTIDINE KINASE"/>
    <property type="match status" value="1"/>
</dbReference>
<dbReference type="InterPro" id="IPR000014">
    <property type="entry name" value="PAS"/>
</dbReference>
<feature type="domain" description="PAS" evidence="11">
    <location>
        <begin position="152"/>
        <end position="222"/>
    </location>
</feature>
<dbReference type="SUPFAM" id="SSF55874">
    <property type="entry name" value="ATPase domain of HSP90 chaperone/DNA topoisomerase II/histidine kinase"/>
    <property type="match status" value="1"/>
</dbReference>
<sequence length="626" mass="72914">MNEWNQKSYYFDLKDRIAALEGEKKILEESLETIQNVYEKVERPMILLDKKKRLIDANPAACQFFQMSRRQLLGKTLHEFLYLAPKEMIDIQDQILRKKGTLRDEFIIELQDGTIKTVVFHAFANIKDDADLYILTEIDTPQRKLEWEKSMYLQMFSNIFSQVIDGLVMFNNEGEIIHVNPAFCRVVGRDKEKLLGKDIQDYFIETGKKSYKRWFEKLQEEGSFFGEIKICVEEEDIKHFEVSVSSNVFAGLYMAIIRDITEKLEMERKVVESENKFRKIFDNALNGMMIWKDGVEENSPIIIHKINKTAKNIFHIQNKRDLQKEIERIKLSEHNNITLLQAIKLIAHQKEKHFEVELGNGERKAIEMYSKRDILPGFHLTVFNDITQRIQMEEQLRKSDTLNVVGELAAGIAHEIRNPLTSLKGFIQLLKGNIDGYDTYFNIIMSELERIESIVHEFLVLAKPQVVNYKVFNVIKIMQETLELLSPQALMDNVEFRTFYEKDELNTYCEPNHIKQVFINIIKNAIEATVENNTAEKIVSVSISRPNNRWVKIVIEDRGKGISEEKLKCIGEPFYTTKEKGTGLGLMISYKIIKEHDGKIEVASEMNKGTTFSIFLPLKKKKKNAD</sequence>
<dbReference type="Gene3D" id="1.10.287.130">
    <property type="match status" value="1"/>
</dbReference>
<dbReference type="SUPFAM" id="SSF55785">
    <property type="entry name" value="PYP-like sensor domain (PAS domain)"/>
    <property type="match status" value="2"/>
</dbReference>
<evidence type="ECO:0000256" key="8">
    <source>
        <dbReference type="ARBA" id="ARBA00023012"/>
    </source>
</evidence>
<dbReference type="Gene3D" id="3.30.450.20">
    <property type="entry name" value="PAS domain"/>
    <property type="match status" value="3"/>
</dbReference>
<evidence type="ECO:0000259" key="11">
    <source>
        <dbReference type="PROSITE" id="PS50112"/>
    </source>
</evidence>
<keyword evidence="9" id="KW-0175">Coiled coil</keyword>
<dbReference type="InterPro" id="IPR003661">
    <property type="entry name" value="HisK_dim/P_dom"/>
</dbReference>
<feature type="domain" description="PAS" evidence="11">
    <location>
        <begin position="30"/>
        <end position="105"/>
    </location>
</feature>
<dbReference type="EC" id="2.7.13.3" evidence="2"/>
<dbReference type="SMART" id="SM00388">
    <property type="entry name" value="HisKA"/>
    <property type="match status" value="1"/>
</dbReference>
<feature type="coiled-coil region" evidence="9">
    <location>
        <begin position="10"/>
        <end position="37"/>
    </location>
</feature>
<keyword evidence="6" id="KW-0418">Kinase</keyword>
<keyword evidence="4" id="KW-0808">Transferase</keyword>
<keyword evidence="7" id="KW-0067">ATP-binding</keyword>
<keyword evidence="8" id="KW-0902">Two-component regulatory system</keyword>
<dbReference type="Pfam" id="PF00989">
    <property type="entry name" value="PAS"/>
    <property type="match status" value="1"/>
</dbReference>
<comment type="caution">
    <text evidence="12">The sequence shown here is derived from an EMBL/GenBank/DDBJ whole genome shotgun (WGS) entry which is preliminary data.</text>
</comment>
<dbReference type="Proteomes" id="UP000743899">
    <property type="component" value="Unassembled WGS sequence"/>
</dbReference>
<dbReference type="CDD" id="cd00130">
    <property type="entry name" value="PAS"/>
    <property type="match status" value="2"/>
</dbReference>
<dbReference type="InterPro" id="IPR003594">
    <property type="entry name" value="HATPase_dom"/>
</dbReference>
<comment type="catalytic activity">
    <reaction evidence="1">
        <text>ATP + protein L-histidine = ADP + protein N-phospho-L-histidine.</text>
        <dbReference type="EC" id="2.7.13.3"/>
    </reaction>
</comment>
<dbReference type="PROSITE" id="PS50109">
    <property type="entry name" value="HIS_KIN"/>
    <property type="match status" value="1"/>
</dbReference>
<proteinExistence type="predicted"/>
<dbReference type="EMBL" id="JAACYS010000014">
    <property type="protein sequence ID" value="NCU17111.1"/>
    <property type="molecule type" value="Genomic_DNA"/>
</dbReference>
<feature type="domain" description="Histidine kinase" evidence="10">
    <location>
        <begin position="411"/>
        <end position="620"/>
    </location>
</feature>
<dbReference type="Pfam" id="PF13426">
    <property type="entry name" value="PAS_9"/>
    <property type="match status" value="1"/>
</dbReference>
<organism evidence="12 13">
    <name type="scientific">Pallidibacillus pasinlerensis</name>
    <dbReference type="NCBI Taxonomy" id="2703818"/>
    <lineage>
        <taxon>Bacteria</taxon>
        <taxon>Bacillati</taxon>
        <taxon>Bacillota</taxon>
        <taxon>Bacilli</taxon>
        <taxon>Bacillales</taxon>
        <taxon>Bacillaceae</taxon>
        <taxon>Pallidibacillus</taxon>
    </lineage>
</organism>
<evidence type="ECO:0000256" key="5">
    <source>
        <dbReference type="ARBA" id="ARBA00022741"/>
    </source>
</evidence>
<reference evidence="12 13" key="1">
    <citation type="submission" date="2020-01" db="EMBL/GenBank/DDBJ databases">
        <title>A novel Bacillus sp. from Pasinler.</title>
        <authorList>
            <person name="Adiguzel A."/>
            <person name="Ay H."/>
            <person name="Baltaci M.O."/>
        </authorList>
    </citation>
    <scope>NUCLEOTIDE SEQUENCE [LARGE SCALE GENOMIC DNA]</scope>
    <source>
        <strain evidence="12 13">P1</strain>
    </source>
</reference>
<gene>
    <name evidence="12" type="ORF">GW534_04895</name>
</gene>
<dbReference type="InterPro" id="IPR036097">
    <property type="entry name" value="HisK_dim/P_sf"/>
</dbReference>